<dbReference type="SUPFAM" id="SSF56563">
    <property type="entry name" value="Major capsid protein gp5"/>
    <property type="match status" value="1"/>
</dbReference>
<comment type="caution">
    <text evidence="4">The sequence shown here is derived from an EMBL/GenBank/DDBJ whole genome shotgun (WGS) entry which is preliminary data.</text>
</comment>
<dbReference type="RefSeq" id="WP_136980221.1">
    <property type="nucleotide sequence ID" value="NZ_SYUV01000031.1"/>
</dbReference>
<evidence type="ECO:0000313" key="5">
    <source>
        <dbReference type="Proteomes" id="UP000307574"/>
    </source>
</evidence>
<dbReference type="EMBL" id="SYUV01000031">
    <property type="protein sequence ID" value="TKF32166.1"/>
    <property type="molecule type" value="Genomic_DNA"/>
</dbReference>
<dbReference type="InterPro" id="IPR024455">
    <property type="entry name" value="Phage_capsid"/>
</dbReference>
<protein>
    <submittedName>
        <fullName evidence="4">Phage major capsid protein</fullName>
    </submittedName>
</protein>
<evidence type="ECO:0000256" key="2">
    <source>
        <dbReference type="SAM" id="MobiDB-lite"/>
    </source>
</evidence>
<comment type="subcellular location">
    <subcellularLocation>
        <location evidence="1">Virion</location>
    </subcellularLocation>
</comment>
<reference evidence="4 5" key="1">
    <citation type="submission" date="2019-04" db="EMBL/GenBank/DDBJ databases">
        <title>A reverse ecology approach based on a biological definition of microbial populations.</title>
        <authorList>
            <person name="Arevalo P."/>
            <person name="Vaninsberghe D."/>
            <person name="Elsherbini J."/>
            <person name="Gore J."/>
            <person name="Polz M."/>
        </authorList>
    </citation>
    <scope>NUCLEOTIDE SEQUENCE [LARGE SCALE GENOMIC DNA]</scope>
    <source>
        <strain evidence="4 5">10N.261.46.F4</strain>
    </source>
</reference>
<organism evidence="4 5">
    <name type="scientific">Vibrio kanaloae</name>
    <dbReference type="NCBI Taxonomy" id="170673"/>
    <lineage>
        <taxon>Bacteria</taxon>
        <taxon>Pseudomonadati</taxon>
        <taxon>Pseudomonadota</taxon>
        <taxon>Gammaproteobacteria</taxon>
        <taxon>Vibrionales</taxon>
        <taxon>Vibrionaceae</taxon>
        <taxon>Vibrio</taxon>
    </lineage>
</organism>
<dbReference type="Pfam" id="PF05065">
    <property type="entry name" value="Phage_capsid"/>
    <property type="match status" value="1"/>
</dbReference>
<dbReference type="Gene3D" id="3.30.2400.10">
    <property type="entry name" value="Major capsid protein gp5"/>
    <property type="match status" value="1"/>
</dbReference>
<proteinExistence type="predicted"/>
<dbReference type="Proteomes" id="UP000307574">
    <property type="component" value="Unassembled WGS sequence"/>
</dbReference>
<feature type="domain" description="Phage capsid-like C-terminal" evidence="3">
    <location>
        <begin position="168"/>
        <end position="439"/>
    </location>
</feature>
<evidence type="ECO:0000259" key="3">
    <source>
        <dbReference type="Pfam" id="PF05065"/>
    </source>
</evidence>
<accession>A0A4U1ZFP1</accession>
<dbReference type="Gene3D" id="3.30.2320.10">
    <property type="entry name" value="hypothetical protein PF0899 domain"/>
    <property type="match status" value="1"/>
</dbReference>
<name>A0A4U1ZFP1_9VIBR</name>
<sequence length="447" mass="48264">MALGDAIIARFPHMKKELAKSAPDTEQGWRAYRQKLKCLSEDLFSEVESENRDLTEQESQACTEIATLMAYAGDHVREMSGQYEEDNSGAHRPTPNNLRDDEAEGFRVFSRDESITAGIPFAQVNREKASSNGVSIGAIVRAMALGKNHQSVSEKAALTIGGNTDSLGGVTVPTYVTRQYIDKLRSKNRAIQAGASTAMIEGKTVIAKVVKDPEAGWRKENEAVHKSDLSFEKAELIPKSLAVIVVVSRELLEDSVNIDQVLSNSLAECMAAALDTAVFYGSGGEKEPLGISNVSGVLEVSMGDNGAPVASYSPLIKAMAKLAENNANDATASVMNPRTYFEFADLCDTTGQPLRKPEALSDMPLLHTNKVPVDDTQGTATDASSIITGNFADVIIGMRTDFRLELLRELYAENYQYGFLASLRADVAVANPESFCIVKGITPKPAS</sequence>
<dbReference type="InterPro" id="IPR054612">
    <property type="entry name" value="Phage_capsid-like_C"/>
</dbReference>
<gene>
    <name evidence="4" type="ORF">FCV50_10085</name>
</gene>
<dbReference type="NCBIfam" id="TIGR01554">
    <property type="entry name" value="major_cap_HK97"/>
    <property type="match status" value="1"/>
</dbReference>
<dbReference type="AlphaFoldDB" id="A0A4U1ZFP1"/>
<evidence type="ECO:0000313" key="4">
    <source>
        <dbReference type="EMBL" id="TKF32166.1"/>
    </source>
</evidence>
<evidence type="ECO:0000256" key="1">
    <source>
        <dbReference type="ARBA" id="ARBA00004328"/>
    </source>
</evidence>
<feature type="region of interest" description="Disordered" evidence="2">
    <location>
        <begin position="81"/>
        <end position="100"/>
    </location>
</feature>